<dbReference type="Proteomes" id="UP000663854">
    <property type="component" value="Unassembled WGS sequence"/>
</dbReference>
<dbReference type="InterPro" id="IPR011990">
    <property type="entry name" value="TPR-like_helical_dom_sf"/>
</dbReference>
<evidence type="ECO:0000313" key="1">
    <source>
        <dbReference type="EMBL" id="CAF0805009.1"/>
    </source>
</evidence>
<dbReference type="Proteomes" id="UP000663870">
    <property type="component" value="Unassembled WGS sequence"/>
</dbReference>
<keyword evidence="3" id="KW-1185">Reference proteome</keyword>
<evidence type="ECO:0000313" key="3">
    <source>
        <dbReference type="Proteomes" id="UP000663870"/>
    </source>
</evidence>
<sequence>MLYFYTKRNYRQLSCIIYYTLSSRYLSSTNNLINHDEIHKWSHSLRELLYDGKPEEVLKQYHNRQPRLFDLSVQIYMIILNMYSKGGYFDLAEKILSDLIASLPISTNPHHIDPTAFSILMTAYNLHHQPEKTLITLDRVQYPDAISYLFSFQACSQLKDLQQGKRLINKLAQSNIDLRKQFKLQTTLFDMYGKCNDVLNAENIFETIENSTIIHYNSLLKVYNNNKMYEKTFQLYDKLKQTQKNLEFDPITFSCVLYSAAKMTHIDRCQEILNDLNSSIIHLDNHPILQINLINALGKCGDIITGK</sequence>
<dbReference type="Gene3D" id="1.25.40.10">
    <property type="entry name" value="Tetratricopeptide repeat domain"/>
    <property type="match status" value="2"/>
</dbReference>
<dbReference type="GO" id="GO:0003723">
    <property type="term" value="F:RNA binding"/>
    <property type="evidence" value="ECO:0007669"/>
    <property type="project" value="InterPro"/>
</dbReference>
<dbReference type="EMBL" id="CAJNOH010000045">
    <property type="protein sequence ID" value="CAF0805009.1"/>
    <property type="molecule type" value="Genomic_DNA"/>
</dbReference>
<gene>
    <name evidence="2" type="ORF">JXQ802_LOCUS25282</name>
    <name evidence="1" type="ORF">PYM288_LOCUS4810</name>
</gene>
<protein>
    <submittedName>
        <fullName evidence="2">Uncharacterized protein</fullName>
    </submittedName>
</protein>
<accession>A0A814XK75</accession>
<dbReference type="EMBL" id="CAJNOL010000846">
    <property type="protein sequence ID" value="CAF1217873.1"/>
    <property type="molecule type" value="Genomic_DNA"/>
</dbReference>
<dbReference type="Pfam" id="PF01535">
    <property type="entry name" value="PPR"/>
    <property type="match status" value="2"/>
</dbReference>
<comment type="caution">
    <text evidence="2">The sequence shown here is derived from an EMBL/GenBank/DDBJ whole genome shotgun (WGS) entry which is preliminary data.</text>
</comment>
<dbReference type="AlphaFoldDB" id="A0A814XK75"/>
<dbReference type="PANTHER" id="PTHR24015">
    <property type="entry name" value="OS07G0578800 PROTEIN-RELATED"/>
    <property type="match status" value="1"/>
</dbReference>
<dbReference type="InterPro" id="IPR046960">
    <property type="entry name" value="PPR_At4g14850-like_plant"/>
</dbReference>
<name>A0A814XK75_9BILA</name>
<proteinExistence type="predicted"/>
<evidence type="ECO:0000313" key="2">
    <source>
        <dbReference type="EMBL" id="CAF1217873.1"/>
    </source>
</evidence>
<reference evidence="2" key="1">
    <citation type="submission" date="2021-02" db="EMBL/GenBank/DDBJ databases">
        <authorList>
            <person name="Nowell W R."/>
        </authorList>
    </citation>
    <scope>NUCLEOTIDE SEQUENCE</scope>
</reference>
<dbReference type="GO" id="GO:0009451">
    <property type="term" value="P:RNA modification"/>
    <property type="evidence" value="ECO:0007669"/>
    <property type="project" value="InterPro"/>
</dbReference>
<dbReference type="InterPro" id="IPR002885">
    <property type="entry name" value="PPR_rpt"/>
</dbReference>
<organism evidence="2 3">
    <name type="scientific">Rotaria sordida</name>
    <dbReference type="NCBI Taxonomy" id="392033"/>
    <lineage>
        <taxon>Eukaryota</taxon>
        <taxon>Metazoa</taxon>
        <taxon>Spiralia</taxon>
        <taxon>Gnathifera</taxon>
        <taxon>Rotifera</taxon>
        <taxon>Eurotatoria</taxon>
        <taxon>Bdelloidea</taxon>
        <taxon>Philodinida</taxon>
        <taxon>Philodinidae</taxon>
        <taxon>Rotaria</taxon>
    </lineage>
</organism>